<reference evidence="1 2" key="1">
    <citation type="submission" date="2017-09" db="EMBL/GenBank/DDBJ databases">
        <title>Complete genome sequence of Verrucomicrobial strain HZ-65, isolated from freshwater.</title>
        <authorList>
            <person name="Choi A."/>
        </authorList>
    </citation>
    <scope>NUCLEOTIDE SEQUENCE [LARGE SCALE GENOMIC DNA]</scope>
    <source>
        <strain evidence="1 2">HZ-65</strain>
    </source>
</reference>
<evidence type="ECO:0000313" key="2">
    <source>
        <dbReference type="Proteomes" id="UP000217265"/>
    </source>
</evidence>
<dbReference type="Proteomes" id="UP000217265">
    <property type="component" value="Chromosome"/>
</dbReference>
<organism evidence="1 2">
    <name type="scientific">Nibricoccus aquaticus</name>
    <dbReference type="NCBI Taxonomy" id="2576891"/>
    <lineage>
        <taxon>Bacteria</taxon>
        <taxon>Pseudomonadati</taxon>
        <taxon>Verrucomicrobiota</taxon>
        <taxon>Opitutia</taxon>
        <taxon>Opitutales</taxon>
        <taxon>Opitutaceae</taxon>
        <taxon>Nibricoccus</taxon>
    </lineage>
</organism>
<gene>
    <name evidence="1" type="ORF">CMV30_17135</name>
</gene>
<protein>
    <submittedName>
        <fullName evidence="1">Uncharacterized protein</fullName>
    </submittedName>
</protein>
<name>A0A290QAR9_9BACT</name>
<dbReference type="KEGG" id="vbh:CMV30_17135"/>
<dbReference type="RefSeq" id="WP_096057162.1">
    <property type="nucleotide sequence ID" value="NZ_CP023344.1"/>
</dbReference>
<evidence type="ECO:0000313" key="1">
    <source>
        <dbReference type="EMBL" id="ATC65533.1"/>
    </source>
</evidence>
<dbReference type="EMBL" id="CP023344">
    <property type="protein sequence ID" value="ATC65533.1"/>
    <property type="molecule type" value="Genomic_DNA"/>
</dbReference>
<accession>A0A290QAR9</accession>
<keyword evidence="2" id="KW-1185">Reference proteome</keyword>
<dbReference type="AlphaFoldDB" id="A0A290QAR9"/>
<sequence length="87" mass="9535">MPPRSPQLPAPLSTEDCESRKKFLALACACDRVELALAWKKPARPQTALGGLVSGPWVPLALSALTPLLPRKLRAAAFLFRLWKSSR</sequence>
<proteinExistence type="predicted"/>